<name>A0A845QTX6_9CLOT</name>
<dbReference type="InterPro" id="IPR006059">
    <property type="entry name" value="SBP"/>
</dbReference>
<proteinExistence type="predicted"/>
<reference evidence="3 4" key="1">
    <citation type="submission" date="2018-08" db="EMBL/GenBank/DDBJ databases">
        <title>Murine metabolic-syndrome-specific gut microbial biobank.</title>
        <authorList>
            <person name="Liu C."/>
        </authorList>
    </citation>
    <scope>NUCLEOTIDE SEQUENCE [LARGE SCALE GENOMIC DNA]</scope>
    <source>
        <strain evidence="3 4">583</strain>
    </source>
</reference>
<comment type="caution">
    <text evidence="3">The sequence shown here is derived from an EMBL/GenBank/DDBJ whole genome shotgun (WGS) entry which is preliminary data.</text>
</comment>
<feature type="chain" id="PRO_5038648787" evidence="2">
    <location>
        <begin position="22"/>
        <end position="441"/>
    </location>
</feature>
<keyword evidence="4" id="KW-1185">Reference proteome</keyword>
<gene>
    <name evidence="3" type="ORF">D3Z33_05405</name>
</gene>
<dbReference type="PANTHER" id="PTHR30006">
    <property type="entry name" value="THIAMINE-BINDING PERIPLASMIC PROTEIN-RELATED"/>
    <property type="match status" value="1"/>
</dbReference>
<protein>
    <submittedName>
        <fullName evidence="3">Carbohydrate ABC transporter substrate-binding protein</fullName>
    </submittedName>
</protein>
<dbReference type="OrthoDB" id="1951099at2"/>
<keyword evidence="1 2" id="KW-0732">Signal</keyword>
<dbReference type="Pfam" id="PF13416">
    <property type="entry name" value="SBP_bac_8"/>
    <property type="match status" value="1"/>
</dbReference>
<dbReference type="PROSITE" id="PS51257">
    <property type="entry name" value="PROKAR_LIPOPROTEIN"/>
    <property type="match status" value="1"/>
</dbReference>
<dbReference type="Proteomes" id="UP000467132">
    <property type="component" value="Unassembled WGS sequence"/>
</dbReference>
<evidence type="ECO:0000256" key="2">
    <source>
        <dbReference type="SAM" id="SignalP"/>
    </source>
</evidence>
<dbReference type="AlphaFoldDB" id="A0A845QTX6"/>
<evidence type="ECO:0000313" key="4">
    <source>
        <dbReference type="Proteomes" id="UP000467132"/>
    </source>
</evidence>
<evidence type="ECO:0000256" key="1">
    <source>
        <dbReference type="ARBA" id="ARBA00022729"/>
    </source>
</evidence>
<dbReference type="PANTHER" id="PTHR30006:SF2">
    <property type="entry name" value="ABC TRANSPORTER SUBSTRATE-BINDING PROTEIN"/>
    <property type="match status" value="1"/>
</dbReference>
<accession>A0A845QTX6</accession>
<dbReference type="EMBL" id="QXXA01000005">
    <property type="protein sequence ID" value="NBI06297.1"/>
    <property type="molecule type" value="Genomic_DNA"/>
</dbReference>
<dbReference type="SUPFAM" id="SSF53850">
    <property type="entry name" value="Periplasmic binding protein-like II"/>
    <property type="match status" value="1"/>
</dbReference>
<organism evidence="3 4">
    <name type="scientific">Senegalia massiliensis</name>
    <dbReference type="NCBI Taxonomy" id="1720316"/>
    <lineage>
        <taxon>Bacteria</taxon>
        <taxon>Bacillati</taxon>
        <taxon>Bacillota</taxon>
        <taxon>Clostridia</taxon>
        <taxon>Eubacteriales</taxon>
        <taxon>Clostridiaceae</taxon>
        <taxon>Senegalia</taxon>
    </lineage>
</organism>
<feature type="signal peptide" evidence="2">
    <location>
        <begin position="1"/>
        <end position="21"/>
    </location>
</feature>
<evidence type="ECO:0000313" key="3">
    <source>
        <dbReference type="EMBL" id="NBI06297.1"/>
    </source>
</evidence>
<dbReference type="RefSeq" id="WP_160196768.1">
    <property type="nucleotide sequence ID" value="NZ_QXXA01000005.1"/>
</dbReference>
<sequence>MKKYILILFFMSIVIITSCSDADSNKDSKTKNLTIYVPSMYNNPELTFIVSQKDKFEKENNVKINIDTLKDTKYEDRNKAITSMMSKKNGPSLIFVGTNDSYKWYIESGVALNAEGKVSNRKKLLEYINIDEYFTPISLSVYSRAINKAVLEEIGESPPPLDWDYSDYKDLWLAEAKKRGKILSAQTYSEAFSVIFDKIQFINREKKEVNLNNDKVKQAFKEFKDIIHSSYFEHPENYTFENYENLLKEYKSEEWERADTISNSISNERLLGGGGFNVLFPITKFDSIMMKKYIHQPPIKSKNGNILTSGFIVNRNGENIDLAWKFLDYVLQEEVQQNMINYNHYYMYPVLQSLEEDLMKTIKQKGDISERFLKIREIVLEKIIDGEYSVIVPGNSAPDTEKANIYQLTIDYVFSEEEFTDKELAYRLKIIEDVYNIWLNE</sequence>
<dbReference type="Gene3D" id="3.40.190.10">
    <property type="entry name" value="Periplasmic binding protein-like II"/>
    <property type="match status" value="1"/>
</dbReference>